<evidence type="ECO:0000313" key="4">
    <source>
        <dbReference type="Proteomes" id="UP001221142"/>
    </source>
</evidence>
<gene>
    <name evidence="3" type="ORF">FB45DRAFT_1008603</name>
</gene>
<protein>
    <recommendedName>
        <fullName evidence="2">Nephrocystin 3-like N-terminal domain-containing protein</fullName>
    </recommendedName>
</protein>
<evidence type="ECO:0000259" key="2">
    <source>
        <dbReference type="Pfam" id="PF24883"/>
    </source>
</evidence>
<keyword evidence="4" id="KW-1185">Reference proteome</keyword>
<evidence type="ECO:0000256" key="1">
    <source>
        <dbReference type="ARBA" id="ARBA00022737"/>
    </source>
</evidence>
<dbReference type="PANTHER" id="PTHR10039">
    <property type="entry name" value="AMELOGENIN"/>
    <property type="match status" value="1"/>
</dbReference>
<dbReference type="PANTHER" id="PTHR10039:SF17">
    <property type="entry name" value="FUNGAL STAND N-TERMINAL GOODBYE DOMAIN-CONTAINING PROTEIN-RELATED"/>
    <property type="match status" value="1"/>
</dbReference>
<keyword evidence="1" id="KW-0677">Repeat</keyword>
<dbReference type="Pfam" id="PF24883">
    <property type="entry name" value="NPHP3_N"/>
    <property type="match status" value="2"/>
</dbReference>
<dbReference type="InterPro" id="IPR027417">
    <property type="entry name" value="P-loop_NTPase"/>
</dbReference>
<comment type="caution">
    <text evidence="3">The sequence shown here is derived from an EMBL/GenBank/DDBJ whole genome shotgun (WGS) entry which is preliminary data.</text>
</comment>
<dbReference type="SUPFAM" id="SSF52540">
    <property type="entry name" value="P-loop containing nucleoside triphosphate hydrolases"/>
    <property type="match status" value="2"/>
</dbReference>
<feature type="domain" description="Nephrocystin 3-like N-terminal" evidence="2">
    <location>
        <begin position="68"/>
        <end position="232"/>
    </location>
</feature>
<reference evidence="3" key="1">
    <citation type="submission" date="2023-03" db="EMBL/GenBank/DDBJ databases">
        <title>Massive genome expansion in bonnet fungi (Mycena s.s.) driven by repeated elements and novel gene families across ecological guilds.</title>
        <authorList>
            <consortium name="Lawrence Berkeley National Laboratory"/>
            <person name="Harder C.B."/>
            <person name="Miyauchi S."/>
            <person name="Viragh M."/>
            <person name="Kuo A."/>
            <person name="Thoen E."/>
            <person name="Andreopoulos B."/>
            <person name="Lu D."/>
            <person name="Skrede I."/>
            <person name="Drula E."/>
            <person name="Henrissat B."/>
            <person name="Morin E."/>
            <person name="Kohler A."/>
            <person name="Barry K."/>
            <person name="LaButti K."/>
            <person name="Morin E."/>
            <person name="Salamov A."/>
            <person name="Lipzen A."/>
            <person name="Mereny Z."/>
            <person name="Hegedus B."/>
            <person name="Baldrian P."/>
            <person name="Stursova M."/>
            <person name="Weitz H."/>
            <person name="Taylor A."/>
            <person name="Grigoriev I.V."/>
            <person name="Nagy L.G."/>
            <person name="Martin F."/>
            <person name="Kauserud H."/>
        </authorList>
    </citation>
    <scope>NUCLEOTIDE SEQUENCE</scope>
    <source>
        <strain evidence="3">9284</strain>
    </source>
</reference>
<proteinExistence type="predicted"/>
<name>A0AAD7B976_9AGAR</name>
<organism evidence="3 4">
    <name type="scientific">Roridomyces roridus</name>
    <dbReference type="NCBI Taxonomy" id="1738132"/>
    <lineage>
        <taxon>Eukaryota</taxon>
        <taxon>Fungi</taxon>
        <taxon>Dikarya</taxon>
        <taxon>Basidiomycota</taxon>
        <taxon>Agaricomycotina</taxon>
        <taxon>Agaricomycetes</taxon>
        <taxon>Agaricomycetidae</taxon>
        <taxon>Agaricales</taxon>
        <taxon>Marasmiineae</taxon>
        <taxon>Mycenaceae</taxon>
        <taxon>Roridomyces</taxon>
    </lineage>
</organism>
<dbReference type="Proteomes" id="UP001221142">
    <property type="component" value="Unassembled WGS sequence"/>
</dbReference>
<dbReference type="EMBL" id="JARKIF010000026">
    <property type="protein sequence ID" value="KAJ7614341.1"/>
    <property type="molecule type" value="Genomic_DNA"/>
</dbReference>
<dbReference type="InterPro" id="IPR056884">
    <property type="entry name" value="NPHP3-like_N"/>
</dbReference>
<dbReference type="Gene3D" id="3.40.50.300">
    <property type="entry name" value="P-loop containing nucleotide triphosphate hydrolases"/>
    <property type="match status" value="2"/>
</dbReference>
<feature type="domain" description="Nephrocystin 3-like N-terminal" evidence="2">
    <location>
        <begin position="779"/>
        <end position="943"/>
    </location>
</feature>
<evidence type="ECO:0000313" key="3">
    <source>
        <dbReference type="EMBL" id="KAJ7614341.1"/>
    </source>
</evidence>
<accession>A0AAD7B976</accession>
<sequence>MPPLIEGHQPVHIQNSTFNSAAGNLNVSNYHTTNLGNSGMDILLNAVAVDAMHNSAVRRDDPACHPGTRNAILERLDEWSFEQPEDGRIFWLHGCAGIGKSAIAQQFAAGCYDRGQLGAAFFFKRGDERRGNWRSLLPTLAYQLAASFPAISPMIQRAVETDRLVASKSMRSQLEKLIVLPLREVSMRNSLPILVLDGVDECEDHSKQTMLLRLLIEFVRSGLPIHILICSRSELHLREVLEASENSDICRGLQIHPDDAAFADVSRYLTDEFMRIRRIHTGRGVPSDNDWPGEEVIEQLVRRSSGTFIYASTIIRYVDDEYSHPVHRLNTVLCLDASSTTPLDDLYTQILSAIPNKPVLVRVLHAIMETDLDPEYIDIALHIPRGTSRITLRGLHSLLQVHPALQVPHIRIWAPWVKRSVTFLHASLRDFLGDPRRSSGFCISGQDFQITFVHSMAGALESWLQPLEFVMIASSFLPSLVKTPPTETIFRILRNVNAQDYAYRYYVHAGDILTWLEHYPHSPLDLIETWAELSHLQDPSLEELPWDTRSQSDEIFVQVVSEDPALLSFLRITSVVAPEERLSDMTALDLLGLKWDTLRPRVKFPFHVLRDFLCDPDRCGALYLSEQDTLRFIALRCMSRMNDILLTNNFFQFDLDWIAALCCCEPDEVVFGSLEHLDLSQFCGRLESEKEYHWVCHHDFLDPESFAEILDWLRELANSSDGIETRGPFKIRTSSLRLECTKDLKVNGTGLDILRRVLCEDAMHDSAVRPADPSCHPGTRDAIFERLDEWCFMQSENSAIFWLHGCAGIGKSAIAQQFAASCQARDQLGGSFFWKRGDAGRGHWRSLFPTLAYQLATSFPGIGPLVQRAVETDRLIASKSMRHQLEKLIILPLRQAPKLKSRPIWVLDGLDECEDHAIQTMLLRLLINSVRHGLPIHILICSRSESHLREVLQSSENSDICRGFQILPDDAASADISRYLTDEFTRIRGAHTSRGVTLDDGWPDESTIRELVDRSSGTFIYASTIVRYVDDDYSHPADRLDAVLSLDPSSTTPLDDLYTQILSVIPNKPVLLRVLHAVVETHLDPEQIDMALQMRRGASRITLRGLHSLIQLPPVRVFEHRITPVKLLHASFGDFLVDPQRSSDFCVSREEIALVRSMACTLQSGLQPADFEIITRDLLRYTTRIVPPTEDLFPILRNGRFHVDLPPLHLHLATDQRPVSSVCDEIYAQALSNNPEMVSALRVTYAFPDFKDLQALELLGLTWEVLLPLLELPKADLSAFLNDSRRCGTLYMSREETLRFIALRCINRMNDIFRTNNLFQFKRTWITTLCECEPDNMVFGALEQLDLAQLCTRLEPDKEYHLAWHAGSSFVGADCFSRTLNWLKKSPKTPPPLIESWERQETAVDECYGRVLRTENWQDLNSRF</sequence>